<evidence type="ECO:0000313" key="2">
    <source>
        <dbReference type="Proteomes" id="UP001595636"/>
    </source>
</evidence>
<reference evidence="2" key="1">
    <citation type="journal article" date="2019" name="Int. J. Syst. Evol. Microbiol.">
        <title>The Global Catalogue of Microorganisms (GCM) 10K type strain sequencing project: providing services to taxonomists for standard genome sequencing and annotation.</title>
        <authorList>
            <consortium name="The Broad Institute Genomics Platform"/>
            <consortium name="The Broad Institute Genome Sequencing Center for Infectious Disease"/>
            <person name="Wu L."/>
            <person name="Ma J."/>
        </authorList>
    </citation>
    <scope>NUCLEOTIDE SEQUENCE [LARGE SCALE GENOMIC DNA]</scope>
    <source>
        <strain evidence="2">KCTC 42195</strain>
    </source>
</reference>
<organism evidence="1 2">
    <name type="scientific">Vogesella amnigena</name>
    <dbReference type="NCBI Taxonomy" id="1507449"/>
    <lineage>
        <taxon>Bacteria</taxon>
        <taxon>Pseudomonadati</taxon>
        <taxon>Pseudomonadota</taxon>
        <taxon>Betaproteobacteria</taxon>
        <taxon>Neisseriales</taxon>
        <taxon>Chromobacteriaceae</taxon>
        <taxon>Vogesella</taxon>
    </lineage>
</organism>
<name>A0ABV7TU70_9NEIS</name>
<dbReference type="Gene3D" id="3.90.550.10">
    <property type="entry name" value="Spore Coat Polysaccharide Biosynthesis Protein SpsA, Chain A"/>
    <property type="match status" value="1"/>
</dbReference>
<comment type="caution">
    <text evidence="1">The sequence shown here is derived from an EMBL/GenBank/DDBJ whole genome shotgun (WGS) entry which is preliminary data.</text>
</comment>
<dbReference type="SUPFAM" id="SSF53448">
    <property type="entry name" value="Nucleotide-diphospho-sugar transferases"/>
    <property type="match status" value="1"/>
</dbReference>
<dbReference type="Proteomes" id="UP001595636">
    <property type="component" value="Unassembled WGS sequence"/>
</dbReference>
<dbReference type="EMBL" id="JBHRYH010000018">
    <property type="protein sequence ID" value="MFC3626303.1"/>
    <property type="molecule type" value="Genomic_DNA"/>
</dbReference>
<keyword evidence="2" id="KW-1185">Reference proteome</keyword>
<evidence type="ECO:0000313" key="1">
    <source>
        <dbReference type="EMBL" id="MFC3626303.1"/>
    </source>
</evidence>
<proteinExistence type="predicted"/>
<accession>A0ABV7TU70</accession>
<dbReference type="RefSeq" id="WP_390278872.1">
    <property type="nucleotide sequence ID" value="NZ_JBHRYH010000018.1"/>
</dbReference>
<sequence length="72" mass="8322">MFSEVLVSTDDHAIADVAKQYGAHVPWLRPPSWQPTRHNRWMWSCTHWIGTEKHMVCGWIDTASADFVISQV</sequence>
<protein>
    <submittedName>
        <fullName evidence="1">Uncharacterized protein</fullName>
    </submittedName>
</protein>
<dbReference type="InterPro" id="IPR029044">
    <property type="entry name" value="Nucleotide-diphossugar_trans"/>
</dbReference>
<gene>
    <name evidence="1" type="ORF">ACFOKJ_09185</name>
</gene>